<dbReference type="InterPro" id="IPR036390">
    <property type="entry name" value="WH_DNA-bd_sf"/>
</dbReference>
<dbReference type="Gene3D" id="1.10.10.10">
    <property type="entry name" value="Winged helix-like DNA-binding domain superfamily/Winged helix DNA-binding domain"/>
    <property type="match status" value="1"/>
</dbReference>
<dbReference type="SUPFAM" id="SSF53850">
    <property type="entry name" value="Periplasmic binding protein-like II"/>
    <property type="match status" value="1"/>
</dbReference>
<dbReference type="Pfam" id="PF03466">
    <property type="entry name" value="LysR_substrate"/>
    <property type="match status" value="1"/>
</dbReference>
<dbReference type="InterPro" id="IPR036388">
    <property type="entry name" value="WH-like_DNA-bd_sf"/>
</dbReference>
<feature type="domain" description="HTH lysR-type" evidence="5">
    <location>
        <begin position="14"/>
        <end position="65"/>
    </location>
</feature>
<evidence type="ECO:0000313" key="7">
    <source>
        <dbReference type="Proteomes" id="UP000247512"/>
    </source>
</evidence>
<comment type="similarity">
    <text evidence="1">Belongs to the LysR transcriptional regulatory family.</text>
</comment>
<evidence type="ECO:0000313" key="6">
    <source>
        <dbReference type="EMBL" id="PYD66640.1"/>
    </source>
</evidence>
<accession>A0ABX5PFJ6</accession>
<dbReference type="InterPro" id="IPR000847">
    <property type="entry name" value="LysR_HTH_N"/>
</dbReference>
<dbReference type="SUPFAM" id="SSF46785">
    <property type="entry name" value="Winged helix' DNA-binding domain"/>
    <property type="match status" value="1"/>
</dbReference>
<evidence type="ECO:0000256" key="1">
    <source>
        <dbReference type="ARBA" id="ARBA00009437"/>
    </source>
</evidence>
<dbReference type="PANTHER" id="PTHR30537:SF26">
    <property type="entry name" value="GLYCINE CLEAVAGE SYSTEM TRANSCRIPTIONAL ACTIVATOR"/>
    <property type="match status" value="1"/>
</dbReference>
<dbReference type="Gene3D" id="3.40.190.10">
    <property type="entry name" value="Periplasmic binding protein-like II"/>
    <property type="match status" value="2"/>
</dbReference>
<dbReference type="PRINTS" id="PR00039">
    <property type="entry name" value="HTHLYSR"/>
</dbReference>
<evidence type="ECO:0000256" key="2">
    <source>
        <dbReference type="ARBA" id="ARBA00023015"/>
    </source>
</evidence>
<organism evidence="6 7">
    <name type="scientific">Komagataeibacter nataicola</name>
    <dbReference type="NCBI Taxonomy" id="265960"/>
    <lineage>
        <taxon>Bacteria</taxon>
        <taxon>Pseudomonadati</taxon>
        <taxon>Pseudomonadota</taxon>
        <taxon>Alphaproteobacteria</taxon>
        <taxon>Acetobacterales</taxon>
        <taxon>Acetobacteraceae</taxon>
        <taxon>Komagataeibacter</taxon>
    </lineage>
</organism>
<dbReference type="Pfam" id="PF00126">
    <property type="entry name" value="HTH_1"/>
    <property type="match status" value="1"/>
</dbReference>
<evidence type="ECO:0000259" key="5">
    <source>
        <dbReference type="PROSITE" id="PS50931"/>
    </source>
</evidence>
<keyword evidence="2" id="KW-0805">Transcription regulation</keyword>
<keyword evidence="4" id="KW-0804">Transcription</keyword>
<keyword evidence="7" id="KW-1185">Reference proteome</keyword>
<reference evidence="6 7" key="1">
    <citation type="submission" date="2017-06" db="EMBL/GenBank/DDBJ databases">
        <title>A draft genome sequence of Komagataeibacter nataicola LMG 1536.</title>
        <authorList>
            <person name="Skraban J."/>
            <person name="Cleenwerck I."/>
            <person name="Vandamme P."/>
            <person name="Trcek J."/>
        </authorList>
    </citation>
    <scope>NUCLEOTIDE SEQUENCE [LARGE SCALE GENOMIC DNA]</scope>
    <source>
        <strain evidence="6 7">LMG 1536</strain>
    </source>
</reference>
<dbReference type="PROSITE" id="PS50931">
    <property type="entry name" value="HTH_LYSR"/>
    <property type="match status" value="1"/>
</dbReference>
<sequence length="319" mass="35147">MTSFIVDYLMGNVRVLEAAGRLGSFSAAAAELGMTQPAVSQQVGHIERVVGMPLFTRRHRGVTLNDAGRTLVAAASEARATIRTALEQATAGSRDKVLNVLTDYGFAANWLISRLPDFEKICPGVKIQILTTQALQTGPSLGITADVSILFEASGRKSGENRMTLFEEEVYPVCSPAYARAHGPFTTLADLERAHLLHLNGHENLWFTWTDWFARMDPDPSARGSQQTARFRTFGNYPLLLQSAMQGEGIALGWRPLVDTCLESGVLVKVWQKPLKSRRGYVLTARSPRSSQADLFCDWLVNLSRLHILPENQDGNMTS</sequence>
<protein>
    <submittedName>
        <fullName evidence="6">LysR family transcriptional regulator</fullName>
    </submittedName>
</protein>
<proteinExistence type="inferred from homology"/>
<evidence type="ECO:0000256" key="3">
    <source>
        <dbReference type="ARBA" id="ARBA00023125"/>
    </source>
</evidence>
<dbReference type="Proteomes" id="UP000247512">
    <property type="component" value="Unassembled WGS sequence"/>
</dbReference>
<dbReference type="InterPro" id="IPR005119">
    <property type="entry name" value="LysR_subst-bd"/>
</dbReference>
<dbReference type="EMBL" id="NIRT01000009">
    <property type="protein sequence ID" value="PYD66640.1"/>
    <property type="molecule type" value="Genomic_DNA"/>
</dbReference>
<dbReference type="PANTHER" id="PTHR30537">
    <property type="entry name" value="HTH-TYPE TRANSCRIPTIONAL REGULATOR"/>
    <property type="match status" value="1"/>
</dbReference>
<dbReference type="RefSeq" id="WP_078527263.1">
    <property type="nucleotide sequence ID" value="NZ_CP019875.1"/>
</dbReference>
<gene>
    <name evidence="6" type="ORF">CDI09_06780</name>
</gene>
<keyword evidence="3" id="KW-0238">DNA-binding</keyword>
<comment type="caution">
    <text evidence="6">The sequence shown here is derived from an EMBL/GenBank/DDBJ whole genome shotgun (WGS) entry which is preliminary data.</text>
</comment>
<evidence type="ECO:0000256" key="4">
    <source>
        <dbReference type="ARBA" id="ARBA00023163"/>
    </source>
</evidence>
<name>A0ABX5PFJ6_9PROT</name>
<dbReference type="InterPro" id="IPR058163">
    <property type="entry name" value="LysR-type_TF_proteobact-type"/>
</dbReference>